<sequence length="124" mass="14137">MEKSFRYTEYALLTAFAERINGGEEWKETLTEKRKEAATRASSVGSSRQERQDKKKRKAESQEDETPSIWNWLSASYDYIRSGVGSCTLECKGSLFPSLDLVWVRSFGFHLSSRLVSSVEPDAQ</sequence>
<feature type="region of interest" description="Disordered" evidence="1">
    <location>
        <begin position="31"/>
        <end position="66"/>
    </location>
</feature>
<dbReference type="Proteomes" id="UP000192578">
    <property type="component" value="Unassembled WGS sequence"/>
</dbReference>
<evidence type="ECO:0000256" key="1">
    <source>
        <dbReference type="SAM" id="MobiDB-lite"/>
    </source>
</evidence>
<proteinExistence type="predicted"/>
<evidence type="ECO:0000313" key="3">
    <source>
        <dbReference type="Proteomes" id="UP000192578"/>
    </source>
</evidence>
<reference evidence="3" key="1">
    <citation type="submission" date="2017-01" db="EMBL/GenBank/DDBJ databases">
        <title>Comparative genomics of anhydrobiosis in the tardigrade Hypsibius dujardini.</title>
        <authorList>
            <person name="Yoshida Y."/>
            <person name="Koutsovoulos G."/>
            <person name="Laetsch D."/>
            <person name="Stevens L."/>
            <person name="Kumar S."/>
            <person name="Horikawa D."/>
            <person name="Ishino K."/>
            <person name="Komine S."/>
            <person name="Tomita M."/>
            <person name="Blaxter M."/>
            <person name="Arakawa K."/>
        </authorList>
    </citation>
    <scope>NUCLEOTIDE SEQUENCE [LARGE SCALE GENOMIC DNA]</scope>
    <source>
        <strain evidence="3">Z151</strain>
    </source>
</reference>
<protein>
    <submittedName>
        <fullName evidence="2">Uncharacterized protein</fullName>
    </submittedName>
</protein>
<comment type="caution">
    <text evidence="2">The sequence shown here is derived from an EMBL/GenBank/DDBJ whole genome shotgun (WGS) entry which is preliminary data.</text>
</comment>
<gene>
    <name evidence="2" type="ORF">BV898_01304</name>
</gene>
<accession>A0A1W0XBM0</accession>
<dbReference type="AlphaFoldDB" id="A0A1W0XBM0"/>
<organism evidence="2 3">
    <name type="scientific">Hypsibius exemplaris</name>
    <name type="common">Freshwater tardigrade</name>
    <dbReference type="NCBI Taxonomy" id="2072580"/>
    <lineage>
        <taxon>Eukaryota</taxon>
        <taxon>Metazoa</taxon>
        <taxon>Ecdysozoa</taxon>
        <taxon>Tardigrada</taxon>
        <taxon>Eutardigrada</taxon>
        <taxon>Parachela</taxon>
        <taxon>Hypsibioidea</taxon>
        <taxon>Hypsibiidae</taxon>
        <taxon>Hypsibius</taxon>
    </lineage>
</organism>
<evidence type="ECO:0000313" key="2">
    <source>
        <dbReference type="EMBL" id="OQV24712.1"/>
    </source>
</evidence>
<keyword evidence="3" id="KW-1185">Reference proteome</keyword>
<dbReference type="EMBL" id="MTYJ01000005">
    <property type="protein sequence ID" value="OQV24712.1"/>
    <property type="molecule type" value="Genomic_DNA"/>
</dbReference>
<name>A0A1W0XBM0_HYPEX</name>